<dbReference type="InterPro" id="IPR003869">
    <property type="entry name" value="Polysac_CapD-like"/>
</dbReference>
<accession>A0A6J7D0X4</accession>
<dbReference type="Pfam" id="PF13727">
    <property type="entry name" value="CoA_binding_3"/>
    <property type="match status" value="1"/>
</dbReference>
<dbReference type="PANTHER" id="PTHR43318">
    <property type="entry name" value="UDP-N-ACETYLGLUCOSAMINE 4,6-DEHYDRATASE"/>
    <property type="match status" value="1"/>
</dbReference>
<sequence length="609" mass="65526">MTKKLKFWFRRHLPVVHFASDAAAWAVALVVSAFLRLEFSFHHVGPRSMIIVIEVAIAAQGLIGLFGGLYRRRWRYGSFDEVLGLTATDAVVGLLTTLVLLLPALEVPRSVAMLATPLALLFGLGIRAAWRLRRARMTRPSASSAEAMLILGAGDGAEQVLRMLLHSAENPYIPVALLDDDPNKQHLRVHGVRVVGTLADTDAAARRFGATTLLLAIPTANSDLIRRVDEIATAAKLRLLVLPPVFGMLGTPVLDDLRPVSDADLLGRNPSDIDTDAVANYINGKRVLVTGAGGSIGSELCRQLARLNPAKLVMLDRDENGLHRVQLSMHGHALLDSPDLALADLRDHQRIRDLFELHRPQVVFHAAALKHLPLLEAAPSEAWKTNVVGTHNVLEAAQAVGVERLVNISTDKAADPASVLGYAKRVTERLTSFAGKQSDGTFVSVRFGNVLASNGSVLTSFRSQAAAGGPLTVTHRDVTRYFMTVEEAVRLTIYAAAIGRSGEVLILDMGSPVRIADLAERLAVQHNPRLEVVYTGLRPGEKLHEDLIAANEADNRPVHPLITHVEVPALSFAVASSLAAPADTVTAEIMRVVAAHDASANATAEPSSV</sequence>
<gene>
    <name evidence="4" type="ORF">UFOPK3376_00321</name>
</gene>
<dbReference type="Pfam" id="PF02719">
    <property type="entry name" value="Polysacc_synt_2"/>
    <property type="match status" value="1"/>
</dbReference>
<organism evidence="4">
    <name type="scientific">freshwater metagenome</name>
    <dbReference type="NCBI Taxonomy" id="449393"/>
    <lineage>
        <taxon>unclassified sequences</taxon>
        <taxon>metagenomes</taxon>
        <taxon>ecological metagenomes</taxon>
    </lineage>
</organism>
<evidence type="ECO:0000313" key="4">
    <source>
        <dbReference type="EMBL" id="CAB4862069.1"/>
    </source>
</evidence>
<dbReference type="SUPFAM" id="SSF51735">
    <property type="entry name" value="NAD(P)-binding Rossmann-fold domains"/>
    <property type="match status" value="1"/>
</dbReference>
<dbReference type="CDD" id="cd05237">
    <property type="entry name" value="UDP_invert_4-6DH_SDR_e"/>
    <property type="match status" value="1"/>
</dbReference>
<dbReference type="InterPro" id="IPR029063">
    <property type="entry name" value="SAM-dependent_MTases_sf"/>
</dbReference>
<evidence type="ECO:0000256" key="1">
    <source>
        <dbReference type="ARBA" id="ARBA00007430"/>
    </source>
</evidence>
<reference evidence="4" key="1">
    <citation type="submission" date="2020-05" db="EMBL/GenBank/DDBJ databases">
        <authorList>
            <person name="Chiriac C."/>
            <person name="Salcher M."/>
            <person name="Ghai R."/>
            <person name="Kavagutti S V."/>
        </authorList>
    </citation>
    <scope>NUCLEOTIDE SEQUENCE</scope>
</reference>
<dbReference type="InterPro" id="IPR051203">
    <property type="entry name" value="Polysaccharide_Synthase-Rel"/>
</dbReference>
<feature type="domain" description="Polysaccharide biosynthesis protein CapD-like" evidence="3">
    <location>
        <begin position="287"/>
        <end position="565"/>
    </location>
</feature>
<keyword evidence="2" id="KW-0472">Membrane</keyword>
<keyword evidence="2" id="KW-0812">Transmembrane</keyword>
<evidence type="ECO:0000259" key="3">
    <source>
        <dbReference type="Pfam" id="PF02719"/>
    </source>
</evidence>
<dbReference type="SUPFAM" id="SSF53335">
    <property type="entry name" value="S-adenosyl-L-methionine-dependent methyltransferases"/>
    <property type="match status" value="1"/>
</dbReference>
<feature type="transmembrane region" description="Helical" evidence="2">
    <location>
        <begin position="49"/>
        <end position="70"/>
    </location>
</feature>
<feature type="transmembrane region" description="Helical" evidence="2">
    <location>
        <begin position="12"/>
        <end position="37"/>
    </location>
</feature>
<comment type="similarity">
    <text evidence="1">Belongs to the polysaccharide synthase family.</text>
</comment>
<dbReference type="Gene3D" id="3.40.50.720">
    <property type="entry name" value="NAD(P)-binding Rossmann-like Domain"/>
    <property type="match status" value="2"/>
</dbReference>
<dbReference type="InterPro" id="IPR036291">
    <property type="entry name" value="NAD(P)-bd_dom_sf"/>
</dbReference>
<proteinExistence type="inferred from homology"/>
<dbReference type="PANTHER" id="PTHR43318:SF1">
    <property type="entry name" value="POLYSACCHARIDE BIOSYNTHESIS PROTEIN EPSC-RELATED"/>
    <property type="match status" value="1"/>
</dbReference>
<feature type="transmembrane region" description="Helical" evidence="2">
    <location>
        <begin position="82"/>
        <end position="105"/>
    </location>
</feature>
<evidence type="ECO:0000256" key="2">
    <source>
        <dbReference type="SAM" id="Phobius"/>
    </source>
</evidence>
<protein>
    <submittedName>
        <fullName evidence="4">Unannotated protein</fullName>
    </submittedName>
</protein>
<name>A0A6J7D0X4_9ZZZZ</name>
<feature type="transmembrane region" description="Helical" evidence="2">
    <location>
        <begin position="111"/>
        <end position="130"/>
    </location>
</feature>
<dbReference type="AlphaFoldDB" id="A0A6J7D0X4"/>
<keyword evidence="2" id="KW-1133">Transmembrane helix</keyword>
<dbReference type="EMBL" id="CAFBLP010000005">
    <property type="protein sequence ID" value="CAB4862069.1"/>
    <property type="molecule type" value="Genomic_DNA"/>
</dbReference>